<keyword evidence="4 9" id="KW-0805">Transcription regulation</keyword>
<evidence type="ECO:0000313" key="13">
    <source>
        <dbReference type="RefSeq" id="XP_030537021.2"/>
    </source>
</evidence>
<keyword evidence="1 9" id="KW-0479">Metal-binding</keyword>
<evidence type="ECO:0000256" key="3">
    <source>
        <dbReference type="ARBA" id="ARBA00022833"/>
    </source>
</evidence>
<evidence type="ECO:0000256" key="2">
    <source>
        <dbReference type="ARBA" id="ARBA00022771"/>
    </source>
</evidence>
<evidence type="ECO:0000256" key="1">
    <source>
        <dbReference type="ARBA" id="ARBA00022723"/>
    </source>
</evidence>
<feature type="region of interest" description="Disordered" evidence="10">
    <location>
        <begin position="269"/>
        <end position="304"/>
    </location>
</feature>
<protein>
    <recommendedName>
        <fullName evidence="9">Dof zinc finger protein</fullName>
    </recommendedName>
</protein>
<name>A0A8B8PQF8_9MYRT</name>
<dbReference type="Pfam" id="PF02701">
    <property type="entry name" value="Zn_ribbon_Dof"/>
    <property type="match status" value="1"/>
</dbReference>
<keyword evidence="6 9" id="KW-0804">Transcription</keyword>
<feature type="region of interest" description="Disordered" evidence="10">
    <location>
        <begin position="25"/>
        <end position="44"/>
    </location>
</feature>
<evidence type="ECO:0000256" key="8">
    <source>
        <dbReference type="PROSITE-ProRule" id="PRU00071"/>
    </source>
</evidence>
<dbReference type="GO" id="GO:0008270">
    <property type="term" value="F:zinc ion binding"/>
    <property type="evidence" value="ECO:0007669"/>
    <property type="project" value="UniProtKB-KW"/>
</dbReference>
<evidence type="ECO:0000256" key="10">
    <source>
        <dbReference type="SAM" id="MobiDB-lite"/>
    </source>
</evidence>
<dbReference type="GO" id="GO:0005634">
    <property type="term" value="C:nucleus"/>
    <property type="evidence" value="ECO:0007669"/>
    <property type="project" value="UniProtKB-SubCell"/>
</dbReference>
<proteinExistence type="predicted"/>
<evidence type="ECO:0000256" key="7">
    <source>
        <dbReference type="ARBA" id="ARBA00023242"/>
    </source>
</evidence>
<keyword evidence="3 9" id="KW-0862">Zinc</keyword>
<dbReference type="GO" id="GO:0003700">
    <property type="term" value="F:DNA-binding transcription factor activity"/>
    <property type="evidence" value="ECO:0007669"/>
    <property type="project" value="UniProtKB-UniRule"/>
</dbReference>
<comment type="subcellular location">
    <subcellularLocation>
        <location evidence="8 9">Nucleus</location>
    </subcellularLocation>
</comment>
<dbReference type="InterPro" id="IPR003851">
    <property type="entry name" value="Znf_Dof"/>
</dbReference>
<dbReference type="GeneID" id="115745594"/>
<feature type="region of interest" description="Disordered" evidence="10">
    <location>
        <begin position="89"/>
        <end position="142"/>
    </location>
</feature>
<dbReference type="PANTHER" id="PTHR31992">
    <property type="entry name" value="DOF ZINC FINGER PROTEIN DOF1.4-RELATED"/>
    <property type="match status" value="1"/>
</dbReference>
<evidence type="ECO:0000259" key="11">
    <source>
        <dbReference type="PROSITE" id="PS50884"/>
    </source>
</evidence>
<feature type="compositionally biased region" description="Low complexity" evidence="10">
    <location>
        <begin position="127"/>
        <end position="142"/>
    </location>
</feature>
<accession>A0A8B8PQF8</accession>
<comment type="function">
    <text evidence="9">Transcription factor that binds specifically to a 5'-AA[AG]G-3' consensus core sequence.</text>
</comment>
<evidence type="ECO:0000256" key="9">
    <source>
        <dbReference type="RuleBase" id="RU369094"/>
    </source>
</evidence>
<sequence length="332" mass="35235">MQDIHSIAGGRMFGASAAAAVGDRRLRPHGGHHHQHGHHQNHQALKCPRCDSLNTKFCYYNNYNLSQPRHFCKSCRRYWTKGGVLRNVPVGGGCRKSKRSSKPKSSSAPPEPPAADEDPARERKSSSHSSSESSSLTATTTAVATEAVSAPSSVSDQSSLLNINDYKSMISQSMNADPSDSGYQHPAAEVGLFTDMGSFTSLITSSGDGPLPYGFSVVMTQQNQDQAQQNQWHRIAAGASAGAGAGDEMKMQEMGGAGGFIDQNVLLDLPTSTSQGNRPGSSGGGGGFGPLDWQPSGDQGLFDLPSAVDHAYWSQSHWSTDGDQDPPGLYLP</sequence>
<dbReference type="KEGG" id="rarg:115745594"/>
<reference evidence="13" key="1">
    <citation type="submission" date="2025-08" db="UniProtKB">
        <authorList>
            <consortium name="RefSeq"/>
        </authorList>
    </citation>
    <scope>IDENTIFICATION</scope>
    <source>
        <tissue evidence="13">Leaf</tissue>
    </source>
</reference>
<gene>
    <name evidence="13" type="primary">LOC115745594</name>
</gene>
<keyword evidence="2 8" id="KW-0863">Zinc-finger</keyword>
<evidence type="ECO:0000256" key="6">
    <source>
        <dbReference type="ARBA" id="ARBA00023163"/>
    </source>
</evidence>
<dbReference type="AlphaFoldDB" id="A0A8B8PQF8"/>
<dbReference type="PROSITE" id="PS50884">
    <property type="entry name" value="ZF_DOF_2"/>
    <property type="match status" value="1"/>
</dbReference>
<keyword evidence="12" id="KW-1185">Reference proteome</keyword>
<keyword evidence="5 8" id="KW-0238">DNA-binding</keyword>
<dbReference type="RefSeq" id="XP_030537021.2">
    <property type="nucleotide sequence ID" value="XM_030681161.2"/>
</dbReference>
<evidence type="ECO:0000313" key="12">
    <source>
        <dbReference type="Proteomes" id="UP000827889"/>
    </source>
</evidence>
<organism evidence="12 13">
    <name type="scientific">Rhodamnia argentea</name>
    <dbReference type="NCBI Taxonomy" id="178133"/>
    <lineage>
        <taxon>Eukaryota</taxon>
        <taxon>Viridiplantae</taxon>
        <taxon>Streptophyta</taxon>
        <taxon>Embryophyta</taxon>
        <taxon>Tracheophyta</taxon>
        <taxon>Spermatophyta</taxon>
        <taxon>Magnoliopsida</taxon>
        <taxon>eudicotyledons</taxon>
        <taxon>Gunneridae</taxon>
        <taxon>Pentapetalae</taxon>
        <taxon>rosids</taxon>
        <taxon>malvids</taxon>
        <taxon>Myrtales</taxon>
        <taxon>Myrtaceae</taxon>
        <taxon>Myrtoideae</taxon>
        <taxon>Myrteae</taxon>
        <taxon>Australasian group</taxon>
        <taxon>Rhodamnia</taxon>
    </lineage>
</organism>
<feature type="compositionally biased region" description="Basic residues" evidence="10">
    <location>
        <begin position="26"/>
        <end position="41"/>
    </location>
</feature>
<keyword evidence="7 8" id="KW-0539">Nucleus</keyword>
<evidence type="ECO:0000256" key="4">
    <source>
        <dbReference type="ARBA" id="ARBA00023015"/>
    </source>
</evidence>
<dbReference type="PROSITE" id="PS01361">
    <property type="entry name" value="ZF_DOF_1"/>
    <property type="match status" value="1"/>
</dbReference>
<dbReference type="Proteomes" id="UP000827889">
    <property type="component" value="Chromosome 6"/>
</dbReference>
<feature type="domain" description="Dof-type" evidence="11">
    <location>
        <begin position="45"/>
        <end position="99"/>
    </location>
</feature>
<dbReference type="PANTHER" id="PTHR31992:SF205">
    <property type="entry name" value="DOF ZINC FINGER PROTEIN"/>
    <property type="match status" value="1"/>
</dbReference>
<dbReference type="GO" id="GO:0003677">
    <property type="term" value="F:DNA binding"/>
    <property type="evidence" value="ECO:0007669"/>
    <property type="project" value="UniProtKB-UniRule"/>
</dbReference>
<feature type="compositionally biased region" description="Polar residues" evidence="10">
    <location>
        <begin position="270"/>
        <end position="279"/>
    </location>
</feature>
<evidence type="ECO:0000256" key="5">
    <source>
        <dbReference type="ARBA" id="ARBA00023125"/>
    </source>
</evidence>
<dbReference type="InterPro" id="IPR045174">
    <property type="entry name" value="Dof"/>
</dbReference>